<dbReference type="AlphaFoldDB" id="R4X3F7"/>
<proteinExistence type="predicted"/>
<geneLocation type="plasmid" evidence="1 2">
    <name>p1</name>
</geneLocation>
<reference evidence="1 2" key="2">
    <citation type="journal article" date="2018" name="Int. J. Syst. Evol. Microbiol.">
        <title>Burkholderia insecticola sp. nov., a gut symbiotic bacterium of the bean bug Riptortus pedestris.</title>
        <authorList>
            <person name="Takeshita K."/>
            <person name="Tamaki H."/>
            <person name="Ohbayashi T."/>
            <person name="Meng X.-Y."/>
            <person name="Sone T."/>
            <person name="Mitani Y."/>
            <person name="Peeters C."/>
            <person name="Kikuchi Y."/>
            <person name="Vandamme P."/>
        </authorList>
    </citation>
    <scope>NUCLEOTIDE SEQUENCE [LARGE SCALE GENOMIC DNA]</scope>
    <source>
        <strain evidence="1">RPE64</strain>
        <plasmid evidence="1 2">p1</plasmid>
    </source>
</reference>
<dbReference type="EMBL" id="AP013061">
    <property type="protein sequence ID" value="BAN27386.1"/>
    <property type="molecule type" value="Genomic_DNA"/>
</dbReference>
<sequence>MQGLKRTALSGPALVRLLAHFADLDIHEPAQSLSDRLSQWLGWTDAIALSTALASDPPAISGAPFPKGGEEAAGARTRERLVKVITHGENAEKGMRGRHRAAVQAPPDDAQIEYAIFRQQYLSLQQTMESDVGELRGRLRAVMAAKSTDMARLAVVDAVMEQTFAARERSLLAQVPVLLGRHFEQRKRAHAQSIDTAPSTWLAAFRKDMQSVLLAELEVRFQPVEGLLAALRTQ</sequence>
<dbReference type="InterPro" id="IPR021783">
    <property type="entry name" value="DUF3348"/>
</dbReference>
<gene>
    <name evidence="1" type="ORF">BRPE64_DCDS04500</name>
</gene>
<dbReference type="RefSeq" id="WP_016348095.1">
    <property type="nucleotide sequence ID" value="NC_021289.1"/>
</dbReference>
<dbReference type="Pfam" id="PF11828">
    <property type="entry name" value="DUF3348"/>
    <property type="match status" value="1"/>
</dbReference>
<protein>
    <recommendedName>
        <fullName evidence="3">DUF3348 domain-containing protein</fullName>
    </recommendedName>
</protein>
<evidence type="ECO:0000313" key="1">
    <source>
        <dbReference type="EMBL" id="BAN27386.1"/>
    </source>
</evidence>
<evidence type="ECO:0008006" key="3">
    <source>
        <dbReference type="Google" id="ProtNLM"/>
    </source>
</evidence>
<reference evidence="1 2" key="1">
    <citation type="journal article" date="2013" name="Genome Announc.">
        <title>Complete Genome Sequence of Burkholderia sp. Strain RPE64, Bacterial Symbiont of the Bean Bug Riptortus pedestris.</title>
        <authorList>
            <person name="Shibata T.F."/>
            <person name="Maeda T."/>
            <person name="Nikoh N."/>
            <person name="Yamaguchi K."/>
            <person name="Oshima K."/>
            <person name="Hattori M."/>
            <person name="Nishiyama T."/>
            <person name="Hasebe M."/>
            <person name="Fukatsu T."/>
            <person name="Kikuchi Y."/>
            <person name="Shigenobu S."/>
        </authorList>
    </citation>
    <scope>NUCLEOTIDE SEQUENCE [LARGE SCALE GENOMIC DNA]</scope>
    <source>
        <plasmid evidence="1 2">p1</plasmid>
    </source>
</reference>
<dbReference type="PATRIC" id="fig|758793.3.peg.5597"/>
<evidence type="ECO:0000313" key="2">
    <source>
        <dbReference type="Proteomes" id="UP000013966"/>
    </source>
</evidence>
<keyword evidence="1" id="KW-0614">Plasmid</keyword>
<dbReference type="Proteomes" id="UP000013966">
    <property type="component" value="Plasmid p1"/>
</dbReference>
<accession>R4X3F7</accession>
<organism evidence="1 2">
    <name type="scientific">Caballeronia insecticola</name>
    <dbReference type="NCBI Taxonomy" id="758793"/>
    <lineage>
        <taxon>Bacteria</taxon>
        <taxon>Pseudomonadati</taxon>
        <taxon>Pseudomonadota</taxon>
        <taxon>Betaproteobacteria</taxon>
        <taxon>Burkholderiales</taxon>
        <taxon>Burkholderiaceae</taxon>
        <taxon>Caballeronia</taxon>
    </lineage>
</organism>
<name>R4X3F7_9BURK</name>
<keyword evidence="2" id="KW-1185">Reference proteome</keyword>
<dbReference type="HOGENOM" id="CLU_076297_0_0_4"/>
<dbReference type="KEGG" id="buo:BRPE64_DCDS04500"/>